<reference evidence="7" key="1">
    <citation type="journal article" date="2023" name="Mol. Biol. Evol.">
        <title>Third-Generation Sequencing Reveals the Adaptive Role of the Epigenome in Three Deep-Sea Polychaetes.</title>
        <authorList>
            <person name="Perez M."/>
            <person name="Aroh O."/>
            <person name="Sun Y."/>
            <person name="Lan Y."/>
            <person name="Juniper S.K."/>
            <person name="Young C.R."/>
            <person name="Angers B."/>
            <person name="Qian P.Y."/>
        </authorList>
    </citation>
    <scope>NUCLEOTIDE SEQUENCE</scope>
    <source>
        <strain evidence="7">P08H-3</strain>
    </source>
</reference>
<feature type="region of interest" description="Disordered" evidence="5">
    <location>
        <begin position="444"/>
        <end position="601"/>
    </location>
</feature>
<evidence type="ECO:0000256" key="4">
    <source>
        <dbReference type="RuleBase" id="RU003465"/>
    </source>
</evidence>
<feature type="compositionally biased region" description="Basic and acidic residues" evidence="5">
    <location>
        <begin position="636"/>
        <end position="655"/>
    </location>
</feature>
<dbReference type="CDD" id="cd00143">
    <property type="entry name" value="PP2Cc"/>
    <property type="match status" value="1"/>
</dbReference>
<evidence type="ECO:0000313" key="7">
    <source>
        <dbReference type="EMBL" id="KAK2153302.1"/>
    </source>
</evidence>
<dbReference type="InterPro" id="IPR000222">
    <property type="entry name" value="PP2C_BS"/>
</dbReference>
<sequence length="814" mass="90032">MNDDNKEKFQNFLEEFCRSHHGELTEDDRMPMRFFSNYLTVQEVEAECIDWVLQYLTSKCPYLLAVRLARTIADYVLELDLSTFLADDEDEPGLEAGEAKADEEKAADMDRKPLEPDTVLLVSALAPVVFTKVHTMCHAWSQSLPDNALTSNAKSPVFQQVVTHATKNGRRKMEDRHVVLPYLGELYRLKGSDRKLCPSYVIHSTFESRSDQSYIAVFDGHGGLYASIYASAHFHDNLIKHPDFDDNPANAIKASFRQTDEEFCNKAMRESLGSGTTGVCALLQGTMLHVGWLGDSEALLVKDGQPVTLVTPHKPERKDEQERIEALGGFVEYTDVYRVNGFISVARAIGDRNLKPYLCSDADITSIQLDGTEDYIVLACDGLWDVVTHEEIVTHVYHHVAEHDGDKSGVAQMLIRLAQDFDSEDNITVVVVFFKDELSKPQVSSNKQDTAVDVPNDVNSGKLEGADRASGNSHSEAGSQEVASADSKSSDESGARVKHVQSSNSDEQKVDSKTESHQENSTEHNKSLNIDAVINNMTSVSKGTSTSSEKVINGVVSQTSKEPLDAKEPTIHEKSNSQEISGSKETSGDKEMLGSKECTGSKEVLLSWTKGSSGVTSYSSPHPNRERLLMSLQHLSRQDSKDSSEAAKEGLDKSSSKSSKMRSVHIETLSGGSGGSDLVLMSQTATKCVGYRRGRRGRNGRRRNNHRDNRRASKESQNSGIALRTNGMSSRVRSSSESKVSAYVRPQREPYSSNGKDGVFRMLMGYNPYVGYRPKSHNRWTVAVAMETDSAAAMFDDVAPKIESATLPRRQRKK</sequence>
<protein>
    <recommendedName>
        <fullName evidence="6">PPM-type phosphatase domain-containing protein</fullName>
    </recommendedName>
</protein>
<organism evidence="7 8">
    <name type="scientific">Paralvinella palmiformis</name>
    <dbReference type="NCBI Taxonomy" id="53620"/>
    <lineage>
        <taxon>Eukaryota</taxon>
        <taxon>Metazoa</taxon>
        <taxon>Spiralia</taxon>
        <taxon>Lophotrochozoa</taxon>
        <taxon>Annelida</taxon>
        <taxon>Polychaeta</taxon>
        <taxon>Sedentaria</taxon>
        <taxon>Canalipalpata</taxon>
        <taxon>Terebellida</taxon>
        <taxon>Terebelliformia</taxon>
        <taxon>Alvinellidae</taxon>
        <taxon>Paralvinella</taxon>
    </lineage>
</organism>
<evidence type="ECO:0000256" key="5">
    <source>
        <dbReference type="SAM" id="MobiDB-lite"/>
    </source>
</evidence>
<evidence type="ECO:0000313" key="8">
    <source>
        <dbReference type="Proteomes" id="UP001208570"/>
    </source>
</evidence>
<comment type="caution">
    <text evidence="7">The sequence shown here is derived from an EMBL/GenBank/DDBJ whole genome shotgun (WGS) entry which is preliminary data.</text>
</comment>
<dbReference type="PROSITE" id="PS51746">
    <property type="entry name" value="PPM_2"/>
    <property type="match status" value="1"/>
</dbReference>
<dbReference type="InterPro" id="IPR015655">
    <property type="entry name" value="PP2C"/>
</dbReference>
<feature type="compositionally biased region" description="Low complexity" evidence="5">
    <location>
        <begin position="729"/>
        <end position="745"/>
    </location>
</feature>
<keyword evidence="2 4" id="KW-0378">Hydrolase</keyword>
<feature type="region of interest" description="Disordered" evidence="5">
    <location>
        <begin position="635"/>
        <end position="749"/>
    </location>
</feature>
<dbReference type="GO" id="GO:0046872">
    <property type="term" value="F:metal ion binding"/>
    <property type="evidence" value="ECO:0007669"/>
    <property type="project" value="UniProtKB-KW"/>
</dbReference>
<feature type="compositionally biased region" description="Polar residues" evidence="5">
    <location>
        <begin position="535"/>
        <end position="561"/>
    </location>
</feature>
<dbReference type="SMART" id="SM00331">
    <property type="entry name" value="PP2C_SIG"/>
    <property type="match status" value="1"/>
</dbReference>
<dbReference type="AlphaFoldDB" id="A0AAD9JIB2"/>
<gene>
    <name evidence="7" type="ORF">LSH36_301g02077</name>
</gene>
<evidence type="ECO:0000259" key="6">
    <source>
        <dbReference type="PROSITE" id="PS51746"/>
    </source>
</evidence>
<keyword evidence="8" id="KW-1185">Reference proteome</keyword>
<dbReference type="PANTHER" id="PTHR47992">
    <property type="entry name" value="PROTEIN PHOSPHATASE"/>
    <property type="match status" value="1"/>
</dbReference>
<keyword evidence="1" id="KW-0479">Metal-binding</keyword>
<comment type="similarity">
    <text evidence="4">Belongs to the PP2C family.</text>
</comment>
<dbReference type="InterPro" id="IPR036457">
    <property type="entry name" value="PPM-type-like_dom_sf"/>
</dbReference>
<accession>A0AAD9JIB2</accession>
<dbReference type="PROSITE" id="PS01032">
    <property type="entry name" value="PPM_1"/>
    <property type="match status" value="1"/>
</dbReference>
<feature type="compositionally biased region" description="Basic residues" evidence="5">
    <location>
        <begin position="690"/>
        <end position="705"/>
    </location>
</feature>
<dbReference type="SUPFAM" id="SSF81606">
    <property type="entry name" value="PP2C-like"/>
    <property type="match status" value="1"/>
</dbReference>
<feature type="domain" description="PPM-type phosphatase" evidence="6">
    <location>
        <begin position="159"/>
        <end position="434"/>
    </location>
</feature>
<dbReference type="Proteomes" id="UP001208570">
    <property type="component" value="Unassembled WGS sequence"/>
</dbReference>
<dbReference type="Pfam" id="PF00481">
    <property type="entry name" value="PP2C"/>
    <property type="match status" value="1"/>
</dbReference>
<evidence type="ECO:0000256" key="3">
    <source>
        <dbReference type="ARBA" id="ARBA00022912"/>
    </source>
</evidence>
<feature type="compositionally biased region" description="Basic and acidic residues" evidence="5">
    <location>
        <begin position="506"/>
        <end position="526"/>
    </location>
</feature>
<dbReference type="Gene3D" id="3.60.40.10">
    <property type="entry name" value="PPM-type phosphatase domain"/>
    <property type="match status" value="1"/>
</dbReference>
<dbReference type="EMBL" id="JAODUP010000301">
    <property type="protein sequence ID" value="KAK2153302.1"/>
    <property type="molecule type" value="Genomic_DNA"/>
</dbReference>
<feature type="compositionally biased region" description="Basic and acidic residues" evidence="5">
    <location>
        <begin position="562"/>
        <end position="576"/>
    </location>
</feature>
<dbReference type="SMART" id="SM00332">
    <property type="entry name" value="PP2Cc"/>
    <property type="match status" value="1"/>
</dbReference>
<evidence type="ECO:0000256" key="2">
    <source>
        <dbReference type="ARBA" id="ARBA00022801"/>
    </source>
</evidence>
<evidence type="ECO:0000256" key="1">
    <source>
        <dbReference type="ARBA" id="ARBA00022723"/>
    </source>
</evidence>
<keyword evidence="3 4" id="KW-0904">Protein phosphatase</keyword>
<feature type="compositionally biased region" description="Polar residues" evidence="5">
    <location>
        <begin position="470"/>
        <end position="482"/>
    </location>
</feature>
<name>A0AAD9JIB2_9ANNE</name>
<dbReference type="GO" id="GO:0004722">
    <property type="term" value="F:protein serine/threonine phosphatase activity"/>
    <property type="evidence" value="ECO:0007669"/>
    <property type="project" value="InterPro"/>
</dbReference>
<proteinExistence type="inferred from homology"/>
<dbReference type="InterPro" id="IPR001932">
    <property type="entry name" value="PPM-type_phosphatase-like_dom"/>
</dbReference>